<protein>
    <submittedName>
        <fullName evidence="1">Uncharacterized protein</fullName>
    </submittedName>
</protein>
<proteinExistence type="predicted"/>
<name>A0A0A9HD59_ARUDO</name>
<reference evidence="1" key="1">
    <citation type="submission" date="2014-09" db="EMBL/GenBank/DDBJ databases">
        <authorList>
            <person name="Magalhaes I.L.F."/>
            <person name="Oliveira U."/>
            <person name="Santos F.R."/>
            <person name="Vidigal T.H.D.A."/>
            <person name="Brescovit A.D."/>
            <person name="Santos A.J."/>
        </authorList>
    </citation>
    <scope>NUCLEOTIDE SEQUENCE</scope>
    <source>
        <tissue evidence="1">Shoot tissue taken approximately 20 cm above the soil surface</tissue>
    </source>
</reference>
<evidence type="ECO:0000313" key="1">
    <source>
        <dbReference type="EMBL" id="JAE34662.1"/>
    </source>
</evidence>
<dbReference type="AlphaFoldDB" id="A0A0A9HD59"/>
<organism evidence="1">
    <name type="scientific">Arundo donax</name>
    <name type="common">Giant reed</name>
    <name type="synonym">Donax arundinaceus</name>
    <dbReference type="NCBI Taxonomy" id="35708"/>
    <lineage>
        <taxon>Eukaryota</taxon>
        <taxon>Viridiplantae</taxon>
        <taxon>Streptophyta</taxon>
        <taxon>Embryophyta</taxon>
        <taxon>Tracheophyta</taxon>
        <taxon>Spermatophyta</taxon>
        <taxon>Magnoliopsida</taxon>
        <taxon>Liliopsida</taxon>
        <taxon>Poales</taxon>
        <taxon>Poaceae</taxon>
        <taxon>PACMAD clade</taxon>
        <taxon>Arundinoideae</taxon>
        <taxon>Arundineae</taxon>
        <taxon>Arundo</taxon>
    </lineage>
</organism>
<sequence length="66" mass="7376">MLPHVPLIIRISLSLGRSIKTGKTDFREIKIWLCTCISRISSYSKPGTSGRCSQICKFLVILPQAL</sequence>
<accession>A0A0A9HD59</accession>
<dbReference type="EMBL" id="GBRH01163234">
    <property type="protein sequence ID" value="JAE34662.1"/>
    <property type="molecule type" value="Transcribed_RNA"/>
</dbReference>
<reference evidence="1" key="2">
    <citation type="journal article" date="2015" name="Data Brief">
        <title>Shoot transcriptome of the giant reed, Arundo donax.</title>
        <authorList>
            <person name="Barrero R.A."/>
            <person name="Guerrero F.D."/>
            <person name="Moolhuijzen P."/>
            <person name="Goolsby J.A."/>
            <person name="Tidwell J."/>
            <person name="Bellgard S.E."/>
            <person name="Bellgard M.I."/>
        </authorList>
    </citation>
    <scope>NUCLEOTIDE SEQUENCE</scope>
    <source>
        <tissue evidence="1">Shoot tissue taken approximately 20 cm above the soil surface</tissue>
    </source>
</reference>